<dbReference type="EMBL" id="NEDR01000001">
    <property type="protein sequence ID" value="OXB29066.1"/>
    <property type="molecule type" value="Genomic_DNA"/>
</dbReference>
<proteinExistence type="predicted"/>
<protein>
    <submittedName>
        <fullName evidence="1">Uncharacterized protein</fullName>
    </submittedName>
</protein>
<gene>
    <name evidence="1" type="ORF">SF301_1235</name>
</gene>
<reference evidence="1 2" key="1">
    <citation type="submission" date="2017-04" db="EMBL/GenBank/DDBJ databases">
        <title>Shigella flexneri 2a str. 301 Sequencing.</title>
        <authorList>
            <person name="Zhu Z."/>
        </authorList>
    </citation>
    <scope>NUCLEOTIDE SEQUENCE [LARGE SCALE GENOMIC DNA]</scope>
    <source>
        <strain evidence="1 2">301</strain>
    </source>
</reference>
<accession>A0AB36PGV0</accession>
<comment type="caution">
    <text evidence="1">The sequence shown here is derived from an EMBL/GenBank/DDBJ whole genome shotgun (WGS) entry which is preliminary data.</text>
</comment>
<dbReference type="AlphaFoldDB" id="A0AB36PGV0"/>
<dbReference type="Proteomes" id="UP000198358">
    <property type="component" value="Unassembled WGS sequence"/>
</dbReference>
<organism evidence="1 2">
    <name type="scientific">Shigella flexneri 2a str. 301</name>
    <dbReference type="NCBI Taxonomy" id="198214"/>
    <lineage>
        <taxon>Bacteria</taxon>
        <taxon>Pseudomonadati</taxon>
        <taxon>Pseudomonadota</taxon>
        <taxon>Gammaproteobacteria</taxon>
        <taxon>Enterobacterales</taxon>
        <taxon>Enterobacteriaceae</taxon>
        <taxon>Shigella</taxon>
    </lineage>
</organism>
<evidence type="ECO:0000313" key="2">
    <source>
        <dbReference type="Proteomes" id="UP000198358"/>
    </source>
</evidence>
<sequence>MRNTHFPQRLTTDTPVLADESEVTRQHLVAGGTVMGVEQNNFRDMFSVYLSGPPQTQHVFCVSPAARVAHTGLAGEKGLEAFPLQTFQYGDGGDVRIVLASGRVFLFPENPRHMVHQLFMCQRTVTAYLVRITKTTD</sequence>
<evidence type="ECO:0000313" key="1">
    <source>
        <dbReference type="EMBL" id="OXB29066.1"/>
    </source>
</evidence>
<name>A0AB36PGV0_SHIFL</name>